<dbReference type="NCBIfam" id="NF003424">
    <property type="entry name" value="PRK04885.1"/>
    <property type="match status" value="1"/>
</dbReference>
<proteinExistence type="inferred from homology"/>
<comment type="catalytic activity">
    <reaction evidence="7 8">
        <text>NAD(+) + ATP = ADP + NADP(+) + H(+)</text>
        <dbReference type="Rhea" id="RHEA:18629"/>
        <dbReference type="ChEBI" id="CHEBI:15378"/>
        <dbReference type="ChEBI" id="CHEBI:30616"/>
        <dbReference type="ChEBI" id="CHEBI:57540"/>
        <dbReference type="ChEBI" id="CHEBI:58349"/>
        <dbReference type="ChEBI" id="CHEBI:456216"/>
        <dbReference type="EC" id="2.7.1.23"/>
    </reaction>
</comment>
<dbReference type="EMBL" id="JAWMWH010000001">
    <property type="protein sequence ID" value="MEJ6400807.1"/>
    <property type="molecule type" value="Genomic_DNA"/>
</dbReference>
<sequence length="271" mass="30350">MKVAIFSNNGGTSNEVASKLKEEIVKSDHLEIDGLNPEIVISVGGDGTLLSAFHHYNDAIDKIRFVGIHTGHLGFYTDWRDYEVDQLVSSLEDDNRQSVSYPLLSIKVNYADGGVSDQLLALNESTFKRVSSTMVTDVYIKDEFFEKFRGDGLCISTPTGSTAYNKAVGGAIINPQLNAIQVSEMASINNRVFRTMGSPIIIPPNEWITLIPDNKENNILTCDQMLVKDRPIESIRYQISDQRISFAQYRHTHFWKRVGNSFIGVSDHDEI</sequence>
<keyword evidence="10" id="KW-1185">Reference proteome</keyword>
<dbReference type="RefSeq" id="WP_339960606.1">
    <property type="nucleotide sequence ID" value="NZ_JAWMWH010000001.1"/>
</dbReference>
<keyword evidence="4 8" id="KW-0067">ATP-binding</keyword>
<comment type="cofactor">
    <cofactor evidence="8">
        <name>a divalent metal cation</name>
        <dbReference type="ChEBI" id="CHEBI:60240"/>
    </cofactor>
</comment>
<evidence type="ECO:0000256" key="7">
    <source>
        <dbReference type="ARBA" id="ARBA00047925"/>
    </source>
</evidence>
<evidence type="ECO:0000313" key="9">
    <source>
        <dbReference type="EMBL" id="MEJ6400807.1"/>
    </source>
</evidence>
<comment type="function">
    <text evidence="8">Involved in the regulation of the intracellular balance of NAD and NADP, and is a key enzyme in the biosynthesis of NADP. Catalyzes specifically the phosphorylation on 2'-hydroxyl of the adenosine moiety of NAD to yield NADP.</text>
</comment>
<comment type="caution">
    <text evidence="8">Lacks conserved residue(s) required for the propagation of feature annotation.</text>
</comment>
<dbReference type="GO" id="GO:0003951">
    <property type="term" value="F:NAD+ kinase activity"/>
    <property type="evidence" value="ECO:0007669"/>
    <property type="project" value="UniProtKB-EC"/>
</dbReference>
<dbReference type="PANTHER" id="PTHR20275:SF0">
    <property type="entry name" value="NAD KINASE"/>
    <property type="match status" value="1"/>
</dbReference>
<dbReference type="Pfam" id="PF01513">
    <property type="entry name" value="NAD_kinase"/>
    <property type="match status" value="1"/>
</dbReference>
<keyword evidence="6 8" id="KW-0520">NAD</keyword>
<keyword evidence="2 8" id="KW-0547">Nucleotide-binding</keyword>
<feature type="binding site" evidence="8">
    <location>
        <position position="151"/>
    </location>
    <ligand>
        <name>NAD(+)</name>
        <dbReference type="ChEBI" id="CHEBI:57540"/>
    </ligand>
</feature>
<evidence type="ECO:0000256" key="5">
    <source>
        <dbReference type="ARBA" id="ARBA00022857"/>
    </source>
</evidence>
<dbReference type="SUPFAM" id="SSF111331">
    <property type="entry name" value="NAD kinase/diacylglycerol kinase-like"/>
    <property type="match status" value="1"/>
</dbReference>
<evidence type="ECO:0000313" key="10">
    <source>
        <dbReference type="Proteomes" id="UP001370590"/>
    </source>
</evidence>
<dbReference type="Proteomes" id="UP001370590">
    <property type="component" value="Unassembled WGS sequence"/>
</dbReference>
<reference evidence="9 10" key="1">
    <citation type="submission" date="2023-10" db="EMBL/GenBank/DDBJ databases">
        <title>Nicoliella lavandulae sp. nov. isolated from Lavandula angustifolia flowers.</title>
        <authorList>
            <person name="Alcantara C."/>
            <person name="Zuniga M."/>
            <person name="Landete J.M."/>
            <person name="Monedero V."/>
        </authorList>
    </citation>
    <scope>NUCLEOTIDE SEQUENCE [LARGE SCALE GENOMIC DNA]</scope>
    <source>
        <strain evidence="9 10">Es01</strain>
    </source>
</reference>
<dbReference type="InterPro" id="IPR002504">
    <property type="entry name" value="NADK"/>
</dbReference>
<dbReference type="InterPro" id="IPR016064">
    <property type="entry name" value="NAD/diacylglycerol_kinase_sf"/>
</dbReference>
<dbReference type="Gene3D" id="3.40.50.10330">
    <property type="entry name" value="Probable inorganic polyphosphate/atp-NAD kinase, domain 1"/>
    <property type="match status" value="1"/>
</dbReference>
<feature type="binding site" evidence="8">
    <location>
        <begin position="123"/>
        <end position="124"/>
    </location>
    <ligand>
        <name>NAD(+)</name>
        <dbReference type="ChEBI" id="CHEBI:57540"/>
    </ligand>
</feature>
<protein>
    <recommendedName>
        <fullName evidence="8">NAD kinase</fullName>
        <ecNumber evidence="8">2.7.1.23</ecNumber>
    </recommendedName>
    <alternativeName>
        <fullName evidence="8">ATP-dependent NAD kinase</fullName>
    </alternativeName>
</protein>
<feature type="active site" description="Proton acceptor" evidence="8">
    <location>
        <position position="46"/>
    </location>
</feature>
<gene>
    <name evidence="8" type="primary">nadK</name>
    <name evidence="9" type="ORF">R4146_06480</name>
</gene>
<evidence type="ECO:0000256" key="8">
    <source>
        <dbReference type="HAMAP-Rule" id="MF_00361"/>
    </source>
</evidence>
<evidence type="ECO:0000256" key="4">
    <source>
        <dbReference type="ARBA" id="ARBA00022840"/>
    </source>
</evidence>
<organism evidence="9 10">
    <name type="scientific">Nicoliella lavandulae</name>
    <dbReference type="NCBI Taxonomy" id="3082954"/>
    <lineage>
        <taxon>Bacteria</taxon>
        <taxon>Bacillati</taxon>
        <taxon>Bacillota</taxon>
        <taxon>Bacilli</taxon>
        <taxon>Lactobacillales</taxon>
        <taxon>Lactobacillaceae</taxon>
        <taxon>Nicoliella</taxon>
    </lineage>
</organism>
<keyword evidence="8" id="KW-0963">Cytoplasm</keyword>
<comment type="similarity">
    <text evidence="8">Belongs to the NAD kinase family.</text>
</comment>
<dbReference type="Gene3D" id="2.60.200.30">
    <property type="entry name" value="Probable inorganic polyphosphate/atp-NAD kinase, domain 2"/>
    <property type="match status" value="1"/>
</dbReference>
<keyword evidence="1 8" id="KW-0808">Transferase</keyword>
<dbReference type="InterPro" id="IPR017438">
    <property type="entry name" value="ATP-NAD_kinase_N"/>
</dbReference>
<comment type="caution">
    <text evidence="9">The sequence shown here is derived from an EMBL/GenBank/DDBJ whole genome shotgun (WGS) entry which is preliminary data.</text>
</comment>
<dbReference type="Pfam" id="PF20143">
    <property type="entry name" value="NAD_kinase_C"/>
    <property type="match status" value="1"/>
</dbReference>
<evidence type="ECO:0000256" key="6">
    <source>
        <dbReference type="ARBA" id="ARBA00023027"/>
    </source>
</evidence>
<name>A0ABU8SLM0_9LACO</name>
<evidence type="ECO:0000256" key="3">
    <source>
        <dbReference type="ARBA" id="ARBA00022777"/>
    </source>
</evidence>
<dbReference type="EC" id="2.7.1.23" evidence="8"/>
<comment type="subcellular location">
    <subcellularLocation>
        <location evidence="8">Cytoplasm</location>
    </subcellularLocation>
</comment>
<dbReference type="InterPro" id="IPR017437">
    <property type="entry name" value="ATP-NAD_kinase_PpnK-typ_C"/>
</dbReference>
<keyword evidence="5 8" id="KW-0521">NADP</keyword>
<evidence type="ECO:0000256" key="2">
    <source>
        <dbReference type="ARBA" id="ARBA00022741"/>
    </source>
</evidence>
<evidence type="ECO:0000256" key="1">
    <source>
        <dbReference type="ARBA" id="ARBA00022679"/>
    </source>
</evidence>
<dbReference type="PANTHER" id="PTHR20275">
    <property type="entry name" value="NAD KINASE"/>
    <property type="match status" value="1"/>
</dbReference>
<keyword evidence="3 8" id="KW-0418">Kinase</keyword>
<feature type="binding site" evidence="8">
    <location>
        <position position="149"/>
    </location>
    <ligand>
        <name>NAD(+)</name>
        <dbReference type="ChEBI" id="CHEBI:57540"/>
    </ligand>
</feature>
<dbReference type="HAMAP" id="MF_00361">
    <property type="entry name" value="NAD_kinase"/>
    <property type="match status" value="1"/>
</dbReference>
<feature type="binding site" evidence="8">
    <location>
        <begin position="46"/>
        <end position="47"/>
    </location>
    <ligand>
        <name>NAD(+)</name>
        <dbReference type="ChEBI" id="CHEBI:57540"/>
    </ligand>
</feature>
<accession>A0ABU8SLM0</accession>
<feature type="binding site" evidence="8">
    <location>
        <position position="186"/>
    </location>
    <ligand>
        <name>NAD(+)</name>
        <dbReference type="ChEBI" id="CHEBI:57540"/>
    </ligand>
</feature>